<dbReference type="PANTHER" id="PTHR36216:SF1">
    <property type="entry name" value="HTH ARSR-TYPE DOMAIN-CONTAINING PROTEIN"/>
    <property type="match status" value="1"/>
</dbReference>
<protein>
    <recommendedName>
        <fullName evidence="2">Pyrrolo-quinoline quinone repeat domain-containing protein</fullName>
    </recommendedName>
</protein>
<dbReference type="SUPFAM" id="SSF50998">
    <property type="entry name" value="Quinoprotein alcohol dehydrogenase-like"/>
    <property type="match status" value="1"/>
</dbReference>
<dbReference type="RefSeq" id="WP_012036035.1">
    <property type="nucleotide sequence ID" value="NC_009464.1"/>
</dbReference>
<reference evidence="3 4" key="1">
    <citation type="journal article" date="2006" name="Science">
        <title>Genome of rice cluster I archaea -- the key methane producers in the rice rhizosphere.</title>
        <authorList>
            <person name="Erkel C."/>
            <person name="Kube M."/>
            <person name="Reinhardt R."/>
            <person name="Liesack W."/>
        </authorList>
    </citation>
    <scope>NUCLEOTIDE SEQUENCE [LARGE SCALE GENOMIC DNA]</scope>
    <source>
        <strain evidence="4">DSM 22066 / NBRC 105507 / MRE50</strain>
    </source>
</reference>
<dbReference type="GeneID" id="5143522"/>
<dbReference type="Proteomes" id="UP000000663">
    <property type="component" value="Chromosome"/>
</dbReference>
<dbReference type="Pfam" id="PF13412">
    <property type="entry name" value="HTH_24"/>
    <property type="match status" value="1"/>
</dbReference>
<dbReference type="InterPro" id="IPR036390">
    <property type="entry name" value="WH_DNA-bd_sf"/>
</dbReference>
<keyword evidence="1" id="KW-0812">Transmembrane</keyword>
<dbReference type="EMBL" id="AM114193">
    <property type="protein sequence ID" value="CAJ36507.1"/>
    <property type="molecule type" value="Genomic_DNA"/>
</dbReference>
<dbReference type="SUPFAM" id="SSF46785">
    <property type="entry name" value="Winged helix' DNA-binding domain"/>
    <property type="match status" value="2"/>
</dbReference>
<dbReference type="Gene3D" id="1.10.10.10">
    <property type="entry name" value="Winged helix-like DNA-binding domain superfamily/Winged helix DNA-binding domain"/>
    <property type="match status" value="2"/>
</dbReference>
<dbReference type="InterPro" id="IPR036388">
    <property type="entry name" value="WH-like_DNA-bd_sf"/>
</dbReference>
<sequence length="750" mass="83425">MERAKTFEATVVLSIILLGAMLVTMVAAGGTEDAGNWSTSSINATPYMYTGHDDTLYLFNDYSVKAIDRYGKAEWSYNVPEPWTAIGVWSRKPEITEGNGLATTHEAGAVFADDEEMLYLYLQRDADIRGMIGSHEKVVALRNGREVWDMELNGSSFRGDFDDAWIQEHGDCLYIFHSYSLDVVGKNGEPRFRIDDVSDPPAIGPDGEIYLVKAVASASLSTFYPGGSFRGPSGTVEAYYPNGSLWWRSTIEDNVTRQAISRAVVPDGGTLPLCRDNVLYLPVRDGLVAMDTGGEVKWKVRFDENVTMLQSMPFGPDGIAYMQSDNLYVRPVKTSTHVYAISKDGKSTNASQNHPITDLAGASDGIAYYAEKIAMDSHRPGLESLMEVRIVASDLRTGQDIWSLEVPAARLNVVVADEQNVFQIFEYPGYAYASLAYNEQYPDLATNPKVIFDVQGKSLVSFIQGRNVSYVSYYCYNYEYPIAVAESDSSGRQFTSLSTGYEPPESHPALFNRSRFCYASGIAALDRNGTILWNRPLDSRVAGIAIGNSTIYYGTNGGGLTAISDRIALGLTVTAALYLFFRFFLVGAVFRARNRLDNNENRQSVLRLVRDKPGSTMYDVARDLNMNLGTLRYHLLVLCINHKVREHRDGKYVRYFPGTQTFTPEELEVMSLLRREPVRRLMSVLCEKPGISNAEIARALGISESAVSSYMRDLSAKGFVDREMTPSGRTTYVIRKERLQQVEHSLEIGG</sequence>
<dbReference type="eggNOG" id="arCOG02493">
    <property type="taxonomic scope" value="Archaea"/>
</dbReference>
<evidence type="ECO:0000313" key="4">
    <source>
        <dbReference type="Proteomes" id="UP000000663"/>
    </source>
</evidence>
<dbReference type="Pfam" id="PF13360">
    <property type="entry name" value="PQQ_2"/>
    <property type="match status" value="1"/>
</dbReference>
<dbReference type="OrthoDB" id="28610at2157"/>
<gene>
    <name evidence="3" type="ORF">RCIX1200</name>
</gene>
<dbReference type="InterPro" id="IPR011047">
    <property type="entry name" value="Quinoprotein_ADH-like_sf"/>
</dbReference>
<accession>Q0W536</accession>
<dbReference type="KEGG" id="rci:RCIX1200"/>
<feature type="domain" description="Pyrrolo-quinoline quinone repeat" evidence="2">
    <location>
        <begin position="233"/>
        <end position="413"/>
    </location>
</feature>
<proteinExistence type="predicted"/>
<feature type="transmembrane region" description="Helical" evidence="1">
    <location>
        <begin position="567"/>
        <end position="590"/>
    </location>
</feature>
<dbReference type="CDD" id="cd00090">
    <property type="entry name" value="HTH_ARSR"/>
    <property type="match status" value="1"/>
</dbReference>
<dbReference type="AlphaFoldDB" id="Q0W536"/>
<evidence type="ECO:0000259" key="2">
    <source>
        <dbReference type="Pfam" id="PF13360"/>
    </source>
</evidence>
<evidence type="ECO:0000313" key="3">
    <source>
        <dbReference type="EMBL" id="CAJ36507.1"/>
    </source>
</evidence>
<dbReference type="PANTHER" id="PTHR36216">
    <property type="entry name" value="TRANSCRIPTIONAL REGULATOR, TRMB"/>
    <property type="match status" value="1"/>
</dbReference>
<name>Q0W536_METAR</name>
<dbReference type="eggNOG" id="arCOG02611">
    <property type="taxonomic scope" value="Archaea"/>
</dbReference>
<dbReference type="STRING" id="351160.RCIX1200"/>
<dbReference type="InterPro" id="IPR002372">
    <property type="entry name" value="PQQ_rpt_dom"/>
</dbReference>
<dbReference type="Gene3D" id="2.130.10.10">
    <property type="entry name" value="YVTN repeat-like/Quinoprotein amine dehydrogenase"/>
    <property type="match status" value="1"/>
</dbReference>
<dbReference type="InterPro" id="IPR015943">
    <property type="entry name" value="WD40/YVTN_repeat-like_dom_sf"/>
</dbReference>
<evidence type="ECO:0000256" key="1">
    <source>
        <dbReference type="SAM" id="Phobius"/>
    </source>
</evidence>
<keyword evidence="1" id="KW-0472">Membrane</keyword>
<keyword evidence="4" id="KW-1185">Reference proteome</keyword>
<keyword evidence="1" id="KW-1133">Transmembrane helix</keyword>
<dbReference type="InterPro" id="IPR011991">
    <property type="entry name" value="ArsR-like_HTH"/>
</dbReference>
<organism evidence="3 4">
    <name type="scientific">Methanocella arvoryzae (strain DSM 22066 / NBRC 105507 / MRE50)</name>
    <dbReference type="NCBI Taxonomy" id="351160"/>
    <lineage>
        <taxon>Archaea</taxon>
        <taxon>Methanobacteriati</taxon>
        <taxon>Methanobacteriota</taxon>
        <taxon>Stenosarchaea group</taxon>
        <taxon>Methanomicrobia</taxon>
        <taxon>Methanocellales</taxon>
        <taxon>Methanocellaceae</taxon>
        <taxon>Methanocella</taxon>
    </lineage>
</organism>